<evidence type="ECO:0000259" key="2">
    <source>
        <dbReference type="PROSITE" id="PS50006"/>
    </source>
</evidence>
<accession>A0A540WLK8</accession>
<evidence type="ECO:0000256" key="1">
    <source>
        <dbReference type="SAM" id="MobiDB-lite"/>
    </source>
</evidence>
<feature type="domain" description="FHA" evidence="2">
    <location>
        <begin position="22"/>
        <end position="71"/>
    </location>
</feature>
<proteinExistence type="predicted"/>
<dbReference type="Proteomes" id="UP000315369">
    <property type="component" value="Unassembled WGS sequence"/>
</dbReference>
<feature type="domain" description="FHA" evidence="2">
    <location>
        <begin position="182"/>
        <end position="231"/>
    </location>
</feature>
<dbReference type="RefSeq" id="WP_141648450.1">
    <property type="nucleotide sequence ID" value="NZ_VIFM01000314.1"/>
</dbReference>
<dbReference type="EMBL" id="VIFM01000314">
    <property type="protein sequence ID" value="TQF09727.1"/>
    <property type="molecule type" value="Genomic_DNA"/>
</dbReference>
<reference evidence="3 4" key="1">
    <citation type="submission" date="2019-06" db="EMBL/GenBank/DDBJ databases">
        <authorList>
            <person name="Livingstone P."/>
            <person name="Whitworth D."/>
        </authorList>
    </citation>
    <scope>NUCLEOTIDE SEQUENCE [LARGE SCALE GENOMIC DNA]</scope>
    <source>
        <strain evidence="3 4">AM401</strain>
    </source>
</reference>
<dbReference type="SMART" id="SM00240">
    <property type="entry name" value="FHA"/>
    <property type="match status" value="2"/>
</dbReference>
<dbReference type="CDD" id="cd00060">
    <property type="entry name" value="FHA"/>
    <property type="match status" value="2"/>
</dbReference>
<evidence type="ECO:0000313" key="4">
    <source>
        <dbReference type="Proteomes" id="UP000315369"/>
    </source>
</evidence>
<comment type="caution">
    <text evidence="3">The sequence shown here is derived from an EMBL/GenBank/DDBJ whole genome shotgun (WGS) entry which is preliminary data.</text>
</comment>
<feature type="region of interest" description="Disordered" evidence="1">
    <location>
        <begin position="254"/>
        <end position="285"/>
    </location>
</feature>
<dbReference type="PANTHER" id="PTHR23308">
    <property type="entry name" value="NUCLEAR INHIBITOR OF PROTEIN PHOSPHATASE-1"/>
    <property type="match status" value="1"/>
</dbReference>
<sequence length="739" mass="79413">MSTLVVRLPDGTENEYEVAGELKLGRQQGCEVLLTEGGVSRTHARVFSEAGTVFIEDLGSANGTFVDGERIAEPTALTPQSEVILGDYTLSLKAAPGRATGARRASKPAGAEAMPVGAEGGGARATRALPSIKAKPAGATGAGPAKRPPRPAGGPPGGGGGPLLRGTVGPWAGKTFPLKGKVLVGRLPPAGIILEDDSVSRKHAELESVGGGVRVRDLGSANGTLLNGDPLGPEPVDLEPGDQLQFGVVEMTFETPQADAPARRGAGSAPPSRRRDSAQGGGADPEARRKKLFIAGGGLVGVLLLAALGKALMPETAVDPGGPMGTGAVVDPAQQVSELLSECRSYASSELGPPNWVKAEQICSQVLDLDPINTDANTLIRRIKLEKDAFEHFSMGEKLQQRLKPEEALDSFRKIPKESEYFRRARAKAAEAAEQVTKRALDDCKRYLRDSQWSAAVPRCQTYMAVWCQNQPRDDLQPPLGYEVRLEGRLKKNEWRPKDPLFVKFLISRIKLDPNSIPWTCPVAEVLNRDNLPTDPKTVVLEAVKGRYPNKLMQAAMMDYWAGRGSEALATLQKLRASSESAQFHAQADEMLKTMSTVDQLFKGGQSYLAADDPEKAAEPLREALEVDKSLMLDLAEPKPSFYRRSILADMADKSYQRGKHWADRDDKRRACRMWKLGFGFYAGNPDLNKAAGFCSATALSAFRQAGGCPDMAAVLDFAVKGDGVEELVVAKKKEWSCP</sequence>
<feature type="compositionally biased region" description="Low complexity" evidence="1">
    <location>
        <begin position="124"/>
        <end position="145"/>
    </location>
</feature>
<keyword evidence="4" id="KW-1185">Reference proteome</keyword>
<dbReference type="AlphaFoldDB" id="A0A540WLK8"/>
<dbReference type="SUPFAM" id="SSF49879">
    <property type="entry name" value="SMAD/FHA domain"/>
    <property type="match status" value="2"/>
</dbReference>
<dbReference type="PROSITE" id="PS50006">
    <property type="entry name" value="FHA_DOMAIN"/>
    <property type="match status" value="2"/>
</dbReference>
<gene>
    <name evidence="3" type="ORF">FJV41_43110</name>
</gene>
<feature type="region of interest" description="Disordered" evidence="1">
    <location>
        <begin position="96"/>
        <end position="166"/>
    </location>
</feature>
<dbReference type="Gene3D" id="2.60.200.20">
    <property type="match status" value="2"/>
</dbReference>
<evidence type="ECO:0000313" key="3">
    <source>
        <dbReference type="EMBL" id="TQF09727.1"/>
    </source>
</evidence>
<dbReference type="InterPro" id="IPR000253">
    <property type="entry name" value="FHA_dom"/>
</dbReference>
<organism evidence="3 4">
    <name type="scientific">Myxococcus llanfairpwllgwyngyllgogerychwyrndrobwllllantysiliogogogochensis</name>
    <dbReference type="NCBI Taxonomy" id="2590453"/>
    <lineage>
        <taxon>Bacteria</taxon>
        <taxon>Pseudomonadati</taxon>
        <taxon>Myxococcota</taxon>
        <taxon>Myxococcia</taxon>
        <taxon>Myxococcales</taxon>
        <taxon>Cystobacterineae</taxon>
        <taxon>Myxococcaceae</taxon>
        <taxon>Myxococcus</taxon>
    </lineage>
</organism>
<dbReference type="InterPro" id="IPR050923">
    <property type="entry name" value="Cell_Proc_Reg/RNA_Proc"/>
</dbReference>
<dbReference type="InterPro" id="IPR008984">
    <property type="entry name" value="SMAD_FHA_dom_sf"/>
</dbReference>
<name>A0A540WLK8_9BACT</name>
<dbReference type="OrthoDB" id="5488182at2"/>
<dbReference type="Pfam" id="PF00498">
    <property type="entry name" value="FHA"/>
    <property type="match status" value="2"/>
</dbReference>
<protein>
    <submittedName>
        <fullName evidence="3">FHA domain-containing protein</fullName>
    </submittedName>
</protein>